<accession>A0A5J4LNJ6</accession>
<evidence type="ECO:0000256" key="1">
    <source>
        <dbReference type="SAM" id="MobiDB-lite"/>
    </source>
</evidence>
<protein>
    <submittedName>
        <fullName evidence="2">Uncharacterized protein</fullName>
    </submittedName>
</protein>
<sequence>MKEKAADLADRLRDALEEVRVVVDEVARAVGAARLLVREERQHDVARRLAAGAQPVADDGQRHRVHVLHVDRAPSPEAAVGDLAGERVVGPVVGVGRHDVGVPVDEQAGPRAVLALDPGDRRGPALVGLEDLRFEAHLGELLRDVLGGGPLPRARVVAVVAGVHPDQIPAEVDHLVLTGDRTGRLRLAHAETSLRPAPHARGPHLSMDRSPS</sequence>
<evidence type="ECO:0000313" key="2">
    <source>
        <dbReference type="EMBL" id="GES33176.1"/>
    </source>
</evidence>
<dbReference type="Proteomes" id="UP000325598">
    <property type="component" value="Unassembled WGS sequence"/>
</dbReference>
<gene>
    <name evidence="2" type="ORF">San01_56640</name>
</gene>
<keyword evidence="3" id="KW-1185">Reference proteome</keyword>
<comment type="caution">
    <text evidence="2">The sequence shown here is derived from an EMBL/GenBank/DDBJ whole genome shotgun (WGS) entry which is preliminary data.</text>
</comment>
<name>A0A5J4LNJ6_9ACTN</name>
<organism evidence="2 3">
    <name type="scientific">Streptomyces angustmyceticus</name>
    <dbReference type="NCBI Taxonomy" id="285578"/>
    <lineage>
        <taxon>Bacteria</taxon>
        <taxon>Bacillati</taxon>
        <taxon>Actinomycetota</taxon>
        <taxon>Actinomycetes</taxon>
        <taxon>Kitasatosporales</taxon>
        <taxon>Streptomycetaceae</taxon>
        <taxon>Streptomyces</taxon>
    </lineage>
</organism>
<reference evidence="2 3" key="1">
    <citation type="submission" date="2019-10" db="EMBL/GenBank/DDBJ databases">
        <title>Whole genome shotgun sequence of Streptomyces angustmyceticus NBRC 3934.</title>
        <authorList>
            <person name="Hosoyama A."/>
            <person name="Ichikawa N."/>
            <person name="Kimura A."/>
            <person name="Kitahashi Y."/>
            <person name="Komaki H."/>
            <person name="Uohara A."/>
        </authorList>
    </citation>
    <scope>NUCLEOTIDE SEQUENCE [LARGE SCALE GENOMIC DNA]</scope>
    <source>
        <strain evidence="2 3">NBRC 3934</strain>
    </source>
</reference>
<evidence type="ECO:0000313" key="3">
    <source>
        <dbReference type="Proteomes" id="UP000325598"/>
    </source>
</evidence>
<feature type="region of interest" description="Disordered" evidence="1">
    <location>
        <begin position="190"/>
        <end position="212"/>
    </location>
</feature>
<dbReference type="EMBL" id="BLAG01000017">
    <property type="protein sequence ID" value="GES33176.1"/>
    <property type="molecule type" value="Genomic_DNA"/>
</dbReference>
<dbReference type="AlphaFoldDB" id="A0A5J4LNJ6"/>
<proteinExistence type="predicted"/>